<protein>
    <submittedName>
        <fullName evidence="1">Uncharacterized protein</fullName>
    </submittedName>
</protein>
<dbReference type="AlphaFoldDB" id="A0A329CLG7"/>
<comment type="caution">
    <text evidence="1">The sequence shown here is derived from an EMBL/GenBank/DDBJ whole genome shotgun (WGS) entry which is preliminary data.</text>
</comment>
<gene>
    <name evidence="1" type="ORF">BX591_106172</name>
</gene>
<name>A0A329CLG7_9BURK</name>
<proteinExistence type="predicted"/>
<dbReference type="EMBL" id="QLTK01000006">
    <property type="protein sequence ID" value="RAS34491.1"/>
    <property type="molecule type" value="Genomic_DNA"/>
</dbReference>
<evidence type="ECO:0000313" key="2">
    <source>
        <dbReference type="Proteomes" id="UP000248918"/>
    </source>
</evidence>
<sequence>MTIVRRLIVTLGEEIATTSDAQGNSIQEVNVAINQIDELT</sequence>
<reference evidence="1 2" key="1">
    <citation type="submission" date="2018-06" db="EMBL/GenBank/DDBJ databases">
        <title>Genomic Encyclopedia of Type Strains, Phase III (KMG-III): the genomes of soil and plant-associated and newly described type strains.</title>
        <authorList>
            <person name="Whitman W."/>
        </authorList>
    </citation>
    <scope>NUCLEOTIDE SEQUENCE [LARGE SCALE GENOMIC DNA]</scope>
    <source>
        <strain evidence="1 2">LMG 23644</strain>
    </source>
</reference>
<dbReference type="Proteomes" id="UP000248918">
    <property type="component" value="Unassembled WGS sequence"/>
</dbReference>
<organism evidence="1 2">
    <name type="scientific">Paraburkholderia bryophila</name>
    <dbReference type="NCBI Taxonomy" id="420952"/>
    <lineage>
        <taxon>Bacteria</taxon>
        <taxon>Pseudomonadati</taxon>
        <taxon>Pseudomonadota</taxon>
        <taxon>Betaproteobacteria</taxon>
        <taxon>Burkholderiales</taxon>
        <taxon>Burkholderiaceae</taxon>
        <taxon>Paraburkholderia</taxon>
    </lineage>
</organism>
<evidence type="ECO:0000313" key="1">
    <source>
        <dbReference type="EMBL" id="RAS34491.1"/>
    </source>
</evidence>
<dbReference type="RefSeq" id="WP_276330766.1">
    <property type="nucleotide sequence ID" value="NZ_CADFFP010000010.1"/>
</dbReference>
<accession>A0A329CLG7</accession>